<protein>
    <recommendedName>
        <fullName evidence="10">Kelch repeat protein</fullName>
    </recommendedName>
</protein>
<evidence type="ECO:0000256" key="7">
    <source>
        <dbReference type="SAM" id="SignalP"/>
    </source>
</evidence>
<dbReference type="InterPro" id="IPR011043">
    <property type="entry name" value="Gal_Oxase/kelch_b-propeller"/>
</dbReference>
<dbReference type="EMBL" id="JBFXLU010000378">
    <property type="protein sequence ID" value="KAL2828072.1"/>
    <property type="molecule type" value="Genomic_DNA"/>
</dbReference>
<feature type="region of interest" description="Disordered" evidence="5">
    <location>
        <begin position="403"/>
        <end position="436"/>
    </location>
</feature>
<comment type="caution">
    <text evidence="8">The sequence shown here is derived from an EMBL/GenBank/DDBJ whole genome shotgun (WGS) entry which is preliminary data.</text>
</comment>
<feature type="signal peptide" evidence="7">
    <location>
        <begin position="1"/>
        <end position="22"/>
    </location>
</feature>
<keyword evidence="7" id="KW-0732">Signal</keyword>
<feature type="chain" id="PRO_5046067669" description="Kelch repeat protein" evidence="7">
    <location>
        <begin position="23"/>
        <end position="436"/>
    </location>
</feature>
<name>A0ABR4IMH1_9EURO</name>
<evidence type="ECO:0000313" key="9">
    <source>
        <dbReference type="Proteomes" id="UP001610446"/>
    </source>
</evidence>
<dbReference type="Proteomes" id="UP001610446">
    <property type="component" value="Unassembled WGS sequence"/>
</dbReference>
<evidence type="ECO:0008006" key="10">
    <source>
        <dbReference type="Google" id="ProtNLM"/>
    </source>
</evidence>
<keyword evidence="4 6" id="KW-0472">Membrane</keyword>
<keyword evidence="2 6" id="KW-0812">Transmembrane</keyword>
<sequence>MISRLLSSLLLALLALPGRVLGAEGDMCYLTGVRSSIVDDKLYFMGGNYSIETADGQVMEARATLYHLELNSGFPVESAIPESALHASPIDRDETIAIAAYNVSTGEWSEVEVVDDRFNSGRRAVAQYATASEAGLGFILGGVLPTVGGMLRFDASGPENLSWTNETLGSGSNGIEVPNLQGGAMVYIPAGKQGILMTAHAAVYENNGFARTGADWLTVYVYDIESHTWWKQEASGDAPGGYRSSFGTAVSMSPDGSAFHITAYGGWENRRRPRGRLRPLDPVLSGQPDQRAELAWRQLSYVQGLADGCPGRESVGSSTGNAFATVPAAGFADPTLASLLQERVPTATSTPSPEDPANEDQDPGSETGESKTNTGAIAGGVVGGVAGLALLVAGIWFFLRQRKKKKKKKQPQQQQQQQEEEEEEGMSPNRTNKRPS</sequence>
<dbReference type="Gene3D" id="1.20.5.510">
    <property type="entry name" value="Single helix bin"/>
    <property type="match status" value="1"/>
</dbReference>
<evidence type="ECO:0000256" key="1">
    <source>
        <dbReference type="ARBA" id="ARBA00004167"/>
    </source>
</evidence>
<evidence type="ECO:0000313" key="8">
    <source>
        <dbReference type="EMBL" id="KAL2828072.1"/>
    </source>
</evidence>
<feature type="transmembrane region" description="Helical" evidence="6">
    <location>
        <begin position="376"/>
        <end position="399"/>
    </location>
</feature>
<dbReference type="PANTHER" id="PTHR15549:SF26">
    <property type="entry name" value="AXIAL BUDDING PATTERN PROTEIN 2-RELATED"/>
    <property type="match status" value="1"/>
</dbReference>
<proteinExistence type="predicted"/>
<keyword evidence="9" id="KW-1185">Reference proteome</keyword>
<feature type="region of interest" description="Disordered" evidence="5">
    <location>
        <begin position="344"/>
        <end position="375"/>
    </location>
</feature>
<reference evidence="8 9" key="1">
    <citation type="submission" date="2024-07" db="EMBL/GenBank/DDBJ databases">
        <title>Section-level genome sequencing and comparative genomics of Aspergillus sections Usti and Cavernicolus.</title>
        <authorList>
            <consortium name="Lawrence Berkeley National Laboratory"/>
            <person name="Nybo J.L."/>
            <person name="Vesth T.C."/>
            <person name="Theobald S."/>
            <person name="Frisvad J.C."/>
            <person name="Larsen T.O."/>
            <person name="Kjaerboelling I."/>
            <person name="Rothschild-Mancinelli K."/>
            <person name="Lyhne E.K."/>
            <person name="Kogle M.E."/>
            <person name="Barry K."/>
            <person name="Clum A."/>
            <person name="Na H."/>
            <person name="Ledsgaard L."/>
            <person name="Lin J."/>
            <person name="Lipzen A."/>
            <person name="Kuo A."/>
            <person name="Riley R."/>
            <person name="Mondo S."/>
            <person name="Labutti K."/>
            <person name="Haridas S."/>
            <person name="Pangalinan J."/>
            <person name="Salamov A.A."/>
            <person name="Simmons B.A."/>
            <person name="Magnuson J.K."/>
            <person name="Chen J."/>
            <person name="Drula E."/>
            <person name="Henrissat B."/>
            <person name="Wiebenga A."/>
            <person name="Lubbers R.J."/>
            <person name="Gomes A.C."/>
            <person name="Makela M.R."/>
            <person name="Stajich J."/>
            <person name="Grigoriev I.V."/>
            <person name="Mortensen U.H."/>
            <person name="De Vries R.P."/>
            <person name="Baker S.E."/>
            <person name="Andersen M.R."/>
        </authorList>
    </citation>
    <scope>NUCLEOTIDE SEQUENCE [LARGE SCALE GENOMIC DNA]</scope>
    <source>
        <strain evidence="8 9">CBS 123904</strain>
    </source>
</reference>
<dbReference type="SUPFAM" id="SSF50965">
    <property type="entry name" value="Galactose oxidase, central domain"/>
    <property type="match status" value="1"/>
</dbReference>
<dbReference type="InterPro" id="IPR051694">
    <property type="entry name" value="Immunoregulatory_rcpt-like"/>
</dbReference>
<gene>
    <name evidence="8" type="ORF">BJY01DRAFT_255506</name>
</gene>
<keyword evidence="3 6" id="KW-1133">Transmembrane helix</keyword>
<evidence type="ECO:0000256" key="6">
    <source>
        <dbReference type="SAM" id="Phobius"/>
    </source>
</evidence>
<evidence type="ECO:0000256" key="3">
    <source>
        <dbReference type="ARBA" id="ARBA00022989"/>
    </source>
</evidence>
<evidence type="ECO:0000256" key="2">
    <source>
        <dbReference type="ARBA" id="ARBA00022692"/>
    </source>
</evidence>
<dbReference type="PANTHER" id="PTHR15549">
    <property type="entry name" value="PAIRED IMMUNOGLOBULIN-LIKE TYPE 2 RECEPTOR"/>
    <property type="match status" value="1"/>
</dbReference>
<organism evidence="8 9">
    <name type="scientific">Aspergillus pseudoustus</name>
    <dbReference type="NCBI Taxonomy" id="1810923"/>
    <lineage>
        <taxon>Eukaryota</taxon>
        <taxon>Fungi</taxon>
        <taxon>Dikarya</taxon>
        <taxon>Ascomycota</taxon>
        <taxon>Pezizomycotina</taxon>
        <taxon>Eurotiomycetes</taxon>
        <taxon>Eurotiomycetidae</taxon>
        <taxon>Eurotiales</taxon>
        <taxon>Aspergillaceae</taxon>
        <taxon>Aspergillus</taxon>
        <taxon>Aspergillus subgen. Nidulantes</taxon>
    </lineage>
</organism>
<comment type="subcellular location">
    <subcellularLocation>
        <location evidence="1">Membrane</location>
        <topology evidence="1">Single-pass membrane protein</topology>
    </subcellularLocation>
</comment>
<evidence type="ECO:0000256" key="4">
    <source>
        <dbReference type="ARBA" id="ARBA00023136"/>
    </source>
</evidence>
<evidence type="ECO:0000256" key="5">
    <source>
        <dbReference type="SAM" id="MobiDB-lite"/>
    </source>
</evidence>
<accession>A0ABR4IMH1</accession>